<proteinExistence type="inferred from homology"/>
<evidence type="ECO:0000256" key="1">
    <source>
        <dbReference type="ARBA" id="ARBA00007816"/>
    </source>
</evidence>
<feature type="region of interest" description="Disordered" evidence="5">
    <location>
        <begin position="494"/>
        <end position="517"/>
    </location>
</feature>
<gene>
    <name evidence="7" type="ORF">NUZ5A_20069</name>
</gene>
<evidence type="ECO:0000256" key="4">
    <source>
        <dbReference type="ARBA" id="ARBA00048988"/>
    </source>
</evidence>
<evidence type="ECO:0000256" key="5">
    <source>
        <dbReference type="SAM" id="MobiDB-lite"/>
    </source>
</evidence>
<dbReference type="Pfam" id="PF01935">
    <property type="entry name" value="DUF87"/>
    <property type="match status" value="1"/>
</dbReference>
<name>A0A812EW30_9ARCH</name>
<dbReference type="AlphaFoldDB" id="A0A812EW30"/>
<comment type="catalytic activity">
    <reaction evidence="4">
        <text>ATP + H2O = ADP + phosphate + H(+)</text>
        <dbReference type="Rhea" id="RHEA:13065"/>
        <dbReference type="ChEBI" id="CHEBI:15377"/>
        <dbReference type="ChEBI" id="CHEBI:15378"/>
        <dbReference type="ChEBI" id="CHEBI:30616"/>
        <dbReference type="ChEBI" id="CHEBI:43474"/>
        <dbReference type="ChEBI" id="CHEBI:456216"/>
        <dbReference type="EC" id="5.6.2.4"/>
    </reaction>
</comment>
<dbReference type="InterPro" id="IPR002789">
    <property type="entry name" value="HerA_central"/>
</dbReference>
<evidence type="ECO:0000313" key="7">
    <source>
        <dbReference type="EMBL" id="CAE6485896.1"/>
    </source>
</evidence>
<accession>A0A812EW30</accession>
<reference evidence="7" key="1">
    <citation type="submission" date="2021-02" db="EMBL/GenBank/DDBJ databases">
        <authorList>
            <person name="Han P."/>
        </authorList>
    </citation>
    <scope>NUCLEOTIDE SEQUENCE</scope>
    <source>
        <strain evidence="7">Candidatus Nitrosotenuis uzonensis 5A</strain>
    </source>
</reference>
<evidence type="ECO:0000259" key="6">
    <source>
        <dbReference type="Pfam" id="PF01935"/>
    </source>
</evidence>
<comment type="catalytic activity">
    <reaction evidence="3">
        <text>ATP + H2O = ADP + phosphate + H(+)</text>
        <dbReference type="Rhea" id="RHEA:13065"/>
        <dbReference type="ChEBI" id="CHEBI:15377"/>
        <dbReference type="ChEBI" id="CHEBI:15378"/>
        <dbReference type="ChEBI" id="CHEBI:30616"/>
        <dbReference type="ChEBI" id="CHEBI:43474"/>
        <dbReference type="ChEBI" id="CHEBI:456216"/>
        <dbReference type="EC" id="5.6.2.3"/>
    </reaction>
</comment>
<dbReference type="InterPro" id="IPR027417">
    <property type="entry name" value="P-loop_NTPase"/>
</dbReference>
<organism evidence="7 8">
    <name type="scientific">Candidatus Nitrosotenuis uzonensis</name>
    <dbReference type="NCBI Taxonomy" id="1407055"/>
    <lineage>
        <taxon>Archaea</taxon>
        <taxon>Nitrososphaerota</taxon>
        <taxon>Candidatus Nitrosotenuis</taxon>
    </lineage>
</organism>
<dbReference type="GO" id="GO:0043138">
    <property type="term" value="F:3'-5' DNA helicase activity"/>
    <property type="evidence" value="ECO:0007669"/>
    <property type="project" value="UniProtKB-EC"/>
</dbReference>
<evidence type="ECO:0000313" key="8">
    <source>
        <dbReference type="Proteomes" id="UP000655759"/>
    </source>
</evidence>
<evidence type="ECO:0000256" key="3">
    <source>
        <dbReference type="ARBA" id="ARBA00048954"/>
    </source>
</evidence>
<comment type="caution">
    <text evidence="7">The sequence shown here is derived from an EMBL/GenBank/DDBJ whole genome shotgun (WGS) entry which is preliminary data.</text>
</comment>
<feature type="compositionally biased region" description="Basic and acidic residues" evidence="5">
    <location>
        <begin position="507"/>
        <end position="517"/>
    </location>
</feature>
<sequence>MMQMFKIHGNEVFLIYGPREEVEVGENIKVWDAKKERGLILQVIEIGLVDLPGILEDLIRNESIPSTKIVQNLPDDLKQFISEVRNVKGALAKVRKEIRGKDEEIVPWTGWAPNREATIEVVDDSWLISKLKIGEPFPIFVGNTAYGKSKLNLSAYDIQEGGTTVIIGKKGTGKSHAAKMLLLGLIEHGARCIIFDVNDEYSGLSKNLEGKKSDKKIVSLNAGDNLQFLLKYIGLDVFTKVLRKSLGTGQPSIYEVSKAWKQLSKDKKPITLDSLLAKMGDGSDSTSKNSNKSIVSALERRFVSLQRTGLFTDDDDKATTLENELKKITKGGAVVFNLKGKSSEVVNTVVATVLSKLESILEHNKNYPPVFLFAEEAHLYIGDTDWENIITRMRHLGTFQFYITNTPTELPEMLIRQTDNLFLFNLQNNEDFMHVTPAIRLDNETTTAVAKSLPPRTCLVVGTSTREFPFVIKTPEVKYAAGETRRFFKFENGKASIAETGEEPPAEETKPEEEFAL</sequence>
<evidence type="ECO:0000256" key="2">
    <source>
        <dbReference type="ARBA" id="ARBA00034617"/>
    </source>
</evidence>
<dbReference type="GO" id="GO:0043139">
    <property type="term" value="F:5'-3' DNA helicase activity"/>
    <property type="evidence" value="ECO:0007669"/>
    <property type="project" value="UniProtKB-EC"/>
</dbReference>
<comment type="similarity">
    <text evidence="1">Belongs to the HerA family.</text>
</comment>
<protein>
    <recommendedName>
        <fullName evidence="6">Helicase HerA central domain-containing protein</fullName>
    </recommendedName>
</protein>
<dbReference type="EMBL" id="CAJNAQ010000002">
    <property type="protein sequence ID" value="CAE6485896.1"/>
    <property type="molecule type" value="Genomic_DNA"/>
</dbReference>
<feature type="domain" description="Helicase HerA central" evidence="6">
    <location>
        <begin position="166"/>
        <end position="355"/>
    </location>
</feature>
<dbReference type="Proteomes" id="UP000655759">
    <property type="component" value="Unassembled WGS sequence"/>
</dbReference>
<dbReference type="PANTHER" id="PTHR42957">
    <property type="entry name" value="HELICASE MJ1565-RELATED"/>
    <property type="match status" value="1"/>
</dbReference>
<dbReference type="SUPFAM" id="SSF52540">
    <property type="entry name" value="P-loop containing nucleoside triphosphate hydrolases"/>
    <property type="match status" value="1"/>
</dbReference>
<comment type="catalytic activity">
    <reaction evidence="2">
        <text>Couples ATP hydrolysis with the unwinding of duplex DNA by translocating in the 3'-5' direction.</text>
        <dbReference type="EC" id="5.6.2.4"/>
    </reaction>
</comment>
<dbReference type="InterPro" id="IPR008571">
    <property type="entry name" value="HerA-like"/>
</dbReference>
<dbReference type="Gene3D" id="3.40.50.300">
    <property type="entry name" value="P-loop containing nucleotide triphosphate hydrolases"/>
    <property type="match status" value="2"/>
</dbReference>
<dbReference type="PANTHER" id="PTHR42957:SF1">
    <property type="entry name" value="HELICASE MJ1565-RELATED"/>
    <property type="match status" value="1"/>
</dbReference>